<evidence type="ECO:0000313" key="6">
    <source>
        <dbReference type="Proteomes" id="UP000623678"/>
    </source>
</evidence>
<feature type="domain" description="DUF8194" evidence="3">
    <location>
        <begin position="258"/>
        <end position="346"/>
    </location>
</feature>
<organism evidence="5 6">
    <name type="scientific">Youxingia wuxianensis</name>
    <dbReference type="NCBI Taxonomy" id="2763678"/>
    <lineage>
        <taxon>Bacteria</taxon>
        <taxon>Bacillati</taxon>
        <taxon>Bacillota</taxon>
        <taxon>Clostridia</taxon>
        <taxon>Eubacteriales</taxon>
        <taxon>Oscillospiraceae</taxon>
        <taxon>Youxingia</taxon>
    </lineage>
</organism>
<dbReference type="EMBL" id="JACRTD010000005">
    <property type="protein sequence ID" value="MBC8585629.1"/>
    <property type="molecule type" value="Genomic_DNA"/>
</dbReference>
<dbReference type="Pfam" id="PF26614">
    <property type="entry name" value="DUF8194"/>
    <property type="match status" value="1"/>
</dbReference>
<dbReference type="Proteomes" id="UP000623678">
    <property type="component" value="Unassembled WGS sequence"/>
</dbReference>
<sequence length="585" mass="64717">MRKILALFLSLALLLGTAMPAFAATGEGNIDGGGGNMGSGNSSSYWNPGMDGVRVTVINAESHAVVTTPVDLTNKTPSTGIIHFGKVCKLTYNGGASLSPVVGGYSYRNPSQSLPRIISSGSSSASIEAIRSYFTDEQVIRSLAGYVGMDFDTLVNGDYKIIIEPIAYLNYDGQQFAMTATEAALYDQVVSGDLRYWMGSLTHQNLPLAIFLEEADLGYPAWSGSTTSKVSNEQIISSLGIGIVRFNDEVEEPEVDEFDYEYRVDTDVITSVEVSGGQSDPDNPVTVQFVIEGSTYTISNVYYPDGDSQLVWVKWHTPDEPCVCTIQVRVLGGGTAQSTITANIVDLDGNDPPNPVADDRNDTFTLVDIPEKEEVSSASWGIWSPWWQENWVWVENWEKCWHTDRWTDSEGKSHTDRWYHWVDNGWWEDQGWWEFDYNAYTASLTATMVITPDSLSPTASSSALKSGYGIQQSVTASVSTTQSAAVTAAQNAVTSFPEFNYEGFWRLLNRSISGKRSTFTFKDNPYSTYNRPTHFTPIWYPDGSYTPYTWLLDCWTPAGMLSLNLTDSVRISGDLWEDWHIAPTN</sequence>
<evidence type="ECO:0000259" key="2">
    <source>
        <dbReference type="Pfam" id="PF26613"/>
    </source>
</evidence>
<reference evidence="5" key="1">
    <citation type="submission" date="2020-08" db="EMBL/GenBank/DDBJ databases">
        <title>Genome public.</title>
        <authorList>
            <person name="Liu C."/>
            <person name="Sun Q."/>
        </authorList>
    </citation>
    <scope>NUCLEOTIDE SEQUENCE</scope>
    <source>
        <strain evidence="5">NSJ-64</strain>
    </source>
</reference>
<comment type="caution">
    <text evidence="5">The sequence shown here is derived from an EMBL/GenBank/DDBJ whole genome shotgun (WGS) entry which is preliminary data.</text>
</comment>
<dbReference type="InterPro" id="IPR058508">
    <property type="entry name" value="DUF8195"/>
</dbReference>
<evidence type="ECO:0000313" key="5">
    <source>
        <dbReference type="EMBL" id="MBC8585629.1"/>
    </source>
</evidence>
<evidence type="ECO:0000259" key="4">
    <source>
        <dbReference type="Pfam" id="PF26615"/>
    </source>
</evidence>
<dbReference type="AlphaFoldDB" id="A0A926IH77"/>
<dbReference type="InterPro" id="IPR058506">
    <property type="entry name" value="DUF8193"/>
</dbReference>
<name>A0A926IH77_9FIRM</name>
<feature type="chain" id="PRO_5037095221" description="Cadherin domain-containing protein" evidence="1">
    <location>
        <begin position="24"/>
        <end position="585"/>
    </location>
</feature>
<gene>
    <name evidence="5" type="ORF">H8705_08545</name>
</gene>
<feature type="domain" description="DUF8195" evidence="4">
    <location>
        <begin position="350"/>
        <end position="579"/>
    </location>
</feature>
<evidence type="ECO:0000259" key="3">
    <source>
        <dbReference type="Pfam" id="PF26614"/>
    </source>
</evidence>
<evidence type="ECO:0000256" key="1">
    <source>
        <dbReference type="SAM" id="SignalP"/>
    </source>
</evidence>
<accession>A0A926IH77</accession>
<feature type="signal peptide" evidence="1">
    <location>
        <begin position="1"/>
        <end position="23"/>
    </location>
</feature>
<proteinExistence type="predicted"/>
<protein>
    <recommendedName>
        <fullName evidence="7">Cadherin domain-containing protein</fullName>
    </recommendedName>
</protein>
<evidence type="ECO:0008006" key="7">
    <source>
        <dbReference type="Google" id="ProtNLM"/>
    </source>
</evidence>
<keyword evidence="6" id="KW-1185">Reference proteome</keyword>
<dbReference type="InterPro" id="IPR058507">
    <property type="entry name" value="DUF8194"/>
</dbReference>
<dbReference type="RefSeq" id="WP_262395390.1">
    <property type="nucleotide sequence ID" value="NZ_JACRTD010000005.1"/>
</dbReference>
<feature type="domain" description="DUF8193" evidence="2">
    <location>
        <begin position="25"/>
        <end position="245"/>
    </location>
</feature>
<dbReference type="Pfam" id="PF26613">
    <property type="entry name" value="DUF8193"/>
    <property type="match status" value="1"/>
</dbReference>
<dbReference type="Pfam" id="PF26615">
    <property type="entry name" value="DUF8195"/>
    <property type="match status" value="1"/>
</dbReference>
<keyword evidence="1" id="KW-0732">Signal</keyword>